<dbReference type="EC" id="4.1.1.112" evidence="9"/>
<evidence type="ECO:0000256" key="7">
    <source>
        <dbReference type="ARBA" id="ARBA00025046"/>
    </source>
</evidence>
<comment type="function">
    <text evidence="7 9">Catalyzes the aldol cleavage of 4-hydroxy-4-methyl-2-oxoglutarate (HMG) into 2 molecules of pyruvate. Also contains a secondary oxaloacetate (OAA) decarboxylase activity due to the common pyruvate enolate transition state formed following C-C bond cleavage in the retro-aldol and decarboxylation reactions.</text>
</comment>
<gene>
    <name evidence="10" type="primary">rraA</name>
    <name evidence="10" type="ORF">RM531_02765</name>
</gene>
<reference evidence="10 11" key="1">
    <citation type="submission" date="2023-09" db="EMBL/GenBank/DDBJ databases">
        <authorList>
            <person name="Rey-Velasco X."/>
        </authorList>
    </citation>
    <scope>NUCLEOTIDE SEQUENCE [LARGE SCALE GENOMIC DNA]</scope>
    <source>
        <strain evidence="10 11">P385</strain>
    </source>
</reference>
<dbReference type="Proteomes" id="UP001259982">
    <property type="component" value="Unassembled WGS sequence"/>
</dbReference>
<evidence type="ECO:0000256" key="8">
    <source>
        <dbReference type="ARBA" id="ARBA00047973"/>
    </source>
</evidence>
<protein>
    <recommendedName>
        <fullName evidence="9">4-hydroxy-4-methyl-2-oxoglutarate aldolase</fullName>
        <shortName evidence="9">HMG aldolase</shortName>
        <ecNumber evidence="9">4.1.1.112</ecNumber>
        <ecNumber evidence="9">4.1.3.17</ecNumber>
    </recommendedName>
    <alternativeName>
        <fullName evidence="9">Oxaloacetate decarboxylase</fullName>
    </alternativeName>
</protein>
<dbReference type="NCBIfam" id="NF006875">
    <property type="entry name" value="PRK09372.1"/>
    <property type="match status" value="1"/>
</dbReference>
<dbReference type="InterPro" id="IPR010203">
    <property type="entry name" value="RraA"/>
</dbReference>
<evidence type="ECO:0000256" key="3">
    <source>
        <dbReference type="ARBA" id="ARBA00008621"/>
    </source>
</evidence>
<dbReference type="NCBIfam" id="TIGR01935">
    <property type="entry name" value="NOT-MenG"/>
    <property type="match status" value="1"/>
</dbReference>
<comment type="subunit">
    <text evidence="4 9">Homotrimer.</text>
</comment>
<evidence type="ECO:0000313" key="11">
    <source>
        <dbReference type="Proteomes" id="UP001259982"/>
    </source>
</evidence>
<dbReference type="InterPro" id="IPR005493">
    <property type="entry name" value="RraA/RraA-like"/>
</dbReference>
<dbReference type="CDD" id="cd16841">
    <property type="entry name" value="RraA_family"/>
    <property type="match status" value="1"/>
</dbReference>
<dbReference type="RefSeq" id="WP_311657130.1">
    <property type="nucleotide sequence ID" value="NZ_JAVRHY010000002.1"/>
</dbReference>
<comment type="cofactor">
    <cofactor evidence="2 9">
        <name>a divalent metal cation</name>
        <dbReference type="ChEBI" id="CHEBI:60240"/>
    </cofactor>
</comment>
<evidence type="ECO:0000256" key="1">
    <source>
        <dbReference type="ARBA" id="ARBA00001342"/>
    </source>
</evidence>
<evidence type="ECO:0000256" key="9">
    <source>
        <dbReference type="RuleBase" id="RU004338"/>
    </source>
</evidence>
<dbReference type="Pfam" id="PF03737">
    <property type="entry name" value="RraA-like"/>
    <property type="match status" value="1"/>
</dbReference>
<comment type="catalytic activity">
    <reaction evidence="1 9">
        <text>4-hydroxy-4-methyl-2-oxoglutarate = 2 pyruvate</text>
        <dbReference type="Rhea" id="RHEA:22748"/>
        <dbReference type="ChEBI" id="CHEBI:15361"/>
        <dbReference type="ChEBI" id="CHEBI:58276"/>
        <dbReference type="EC" id="4.1.3.17"/>
    </reaction>
</comment>
<dbReference type="InterPro" id="IPR036704">
    <property type="entry name" value="RraA/RraA-like_sf"/>
</dbReference>
<dbReference type="PANTHER" id="PTHR33254:SF4">
    <property type="entry name" value="4-HYDROXY-4-METHYL-2-OXOGLUTARATE ALDOLASE 3-RELATED"/>
    <property type="match status" value="1"/>
</dbReference>
<evidence type="ECO:0000256" key="4">
    <source>
        <dbReference type="ARBA" id="ARBA00011233"/>
    </source>
</evidence>
<name>A0ABU3B8T4_9GAMM</name>
<keyword evidence="6 9" id="KW-0456">Lyase</keyword>
<keyword evidence="5 9" id="KW-0479">Metal-binding</keyword>
<evidence type="ECO:0000256" key="5">
    <source>
        <dbReference type="ARBA" id="ARBA00022723"/>
    </source>
</evidence>
<sequence length="162" mass="17275">MTDTLPTTDLCDRYSDQLQIAEPLFGDFGGRLVFAGPISTVKCFEDNSLVRAALEEPGQGRVLVVDGGASDRCALLGDNLAQLAIDNDWAGIVVYGCIRDSADIGEMDVAVKALATHPLKSNKRDLGDRDVLVRFAGVAFRPGAWIYGDADGMVVAAKELSL</sequence>
<dbReference type="SUPFAM" id="SSF89562">
    <property type="entry name" value="RraA-like"/>
    <property type="match status" value="1"/>
</dbReference>
<dbReference type="EMBL" id="JAVRHY010000002">
    <property type="protein sequence ID" value="MDT0617386.1"/>
    <property type="molecule type" value="Genomic_DNA"/>
</dbReference>
<comment type="catalytic activity">
    <reaction evidence="8 9">
        <text>oxaloacetate + H(+) = pyruvate + CO2</text>
        <dbReference type="Rhea" id="RHEA:15641"/>
        <dbReference type="ChEBI" id="CHEBI:15361"/>
        <dbReference type="ChEBI" id="CHEBI:15378"/>
        <dbReference type="ChEBI" id="CHEBI:16452"/>
        <dbReference type="ChEBI" id="CHEBI:16526"/>
        <dbReference type="EC" id="4.1.1.112"/>
    </reaction>
</comment>
<dbReference type="Gene3D" id="3.50.30.40">
    <property type="entry name" value="Ribonuclease E inhibitor RraA/RraA-like"/>
    <property type="match status" value="1"/>
</dbReference>
<comment type="similarity">
    <text evidence="3 9">Belongs to the class II aldolase/RraA-like family.</text>
</comment>
<dbReference type="EC" id="4.1.3.17" evidence="9"/>
<dbReference type="PANTHER" id="PTHR33254">
    <property type="entry name" value="4-HYDROXY-4-METHYL-2-OXOGLUTARATE ALDOLASE 3-RELATED"/>
    <property type="match status" value="1"/>
</dbReference>
<comment type="caution">
    <text evidence="10">The sequence shown here is derived from an EMBL/GenBank/DDBJ whole genome shotgun (WGS) entry which is preliminary data.</text>
</comment>
<organism evidence="10 11">
    <name type="scientific">Spectribacter acetivorans</name>
    <dbReference type="NCBI Taxonomy" id="3075603"/>
    <lineage>
        <taxon>Bacteria</taxon>
        <taxon>Pseudomonadati</taxon>
        <taxon>Pseudomonadota</taxon>
        <taxon>Gammaproteobacteria</taxon>
        <taxon>Salinisphaerales</taxon>
        <taxon>Salinisphaeraceae</taxon>
        <taxon>Spectribacter</taxon>
    </lineage>
</organism>
<accession>A0ABU3B8T4</accession>
<keyword evidence="11" id="KW-1185">Reference proteome</keyword>
<evidence type="ECO:0000256" key="2">
    <source>
        <dbReference type="ARBA" id="ARBA00001968"/>
    </source>
</evidence>
<evidence type="ECO:0000256" key="6">
    <source>
        <dbReference type="ARBA" id="ARBA00023239"/>
    </source>
</evidence>
<proteinExistence type="inferred from homology"/>
<evidence type="ECO:0000313" key="10">
    <source>
        <dbReference type="EMBL" id="MDT0617386.1"/>
    </source>
</evidence>